<dbReference type="FunFam" id="2.40.10.230:FF:000002">
    <property type="entry name" value="H/ACA ribonucleoprotein complex non-core subunit NAF1"/>
    <property type="match status" value="1"/>
</dbReference>
<feature type="region of interest" description="Disordered" evidence="9">
    <location>
        <begin position="302"/>
        <end position="377"/>
    </location>
</feature>
<evidence type="ECO:0000256" key="7">
    <source>
        <dbReference type="ARBA" id="ARBA00022884"/>
    </source>
</evidence>
<dbReference type="AlphaFoldDB" id="A0A5N6PPU2"/>
<evidence type="ECO:0000313" key="10">
    <source>
        <dbReference type="EMBL" id="KAD6795671.1"/>
    </source>
</evidence>
<dbReference type="InterPro" id="IPR009000">
    <property type="entry name" value="Transl_B-barrel_sf"/>
</dbReference>
<comment type="similarity">
    <text evidence="2">Belongs to the NAF1 family.</text>
</comment>
<feature type="compositionally biased region" description="Basic residues" evidence="9">
    <location>
        <begin position="344"/>
        <end position="359"/>
    </location>
</feature>
<dbReference type="GO" id="GO:0005634">
    <property type="term" value="C:nucleus"/>
    <property type="evidence" value="ECO:0007669"/>
    <property type="project" value="UniProtKB-SubCell"/>
</dbReference>
<dbReference type="InterPro" id="IPR007504">
    <property type="entry name" value="H/ACA_rnp_Gar1/Naf1"/>
</dbReference>
<comment type="subcellular location">
    <subcellularLocation>
        <location evidence="1">Nucleus</location>
    </subcellularLocation>
</comment>
<dbReference type="GO" id="GO:0006364">
    <property type="term" value="P:rRNA processing"/>
    <property type="evidence" value="ECO:0007669"/>
    <property type="project" value="UniProtKB-KW"/>
</dbReference>
<dbReference type="PANTHER" id="PTHR31633">
    <property type="entry name" value="H/ACA RIBONUCLEOPROTEIN COMPLEX NON-CORE SUBUNIT NAF1"/>
    <property type="match status" value="1"/>
</dbReference>
<dbReference type="OrthoDB" id="21550at2759"/>
<dbReference type="Pfam" id="PF04410">
    <property type="entry name" value="Gar1"/>
    <property type="match status" value="1"/>
</dbReference>
<dbReference type="GO" id="GO:0001522">
    <property type="term" value="P:pseudouridine synthesis"/>
    <property type="evidence" value="ECO:0007669"/>
    <property type="project" value="InterPro"/>
</dbReference>
<protein>
    <recommendedName>
        <fullName evidence="3">H/ACA ribonucleoprotein complex non-core subunit NAF1</fullName>
    </recommendedName>
</protein>
<keyword evidence="11" id="KW-1185">Reference proteome</keyword>
<dbReference type="GO" id="GO:0000493">
    <property type="term" value="P:box H/ACA snoRNP assembly"/>
    <property type="evidence" value="ECO:0007669"/>
    <property type="project" value="InterPro"/>
</dbReference>
<accession>A0A5N6PPU2</accession>
<dbReference type="InterPro" id="IPR038664">
    <property type="entry name" value="Gar1/Naf1_Cbf5-bd_sf"/>
</dbReference>
<feature type="region of interest" description="Disordered" evidence="9">
    <location>
        <begin position="99"/>
        <end position="173"/>
    </location>
</feature>
<feature type="compositionally biased region" description="Acidic residues" evidence="9">
    <location>
        <begin position="306"/>
        <end position="324"/>
    </location>
</feature>
<feature type="region of interest" description="Disordered" evidence="9">
    <location>
        <begin position="1"/>
        <end position="26"/>
    </location>
</feature>
<feature type="compositionally biased region" description="Polar residues" evidence="9">
    <location>
        <begin position="361"/>
        <end position="377"/>
    </location>
</feature>
<evidence type="ECO:0000256" key="5">
    <source>
        <dbReference type="ARBA" id="ARBA00022552"/>
    </source>
</evidence>
<organism evidence="10 11">
    <name type="scientific">Mikania micrantha</name>
    <name type="common">bitter vine</name>
    <dbReference type="NCBI Taxonomy" id="192012"/>
    <lineage>
        <taxon>Eukaryota</taxon>
        <taxon>Viridiplantae</taxon>
        <taxon>Streptophyta</taxon>
        <taxon>Embryophyta</taxon>
        <taxon>Tracheophyta</taxon>
        <taxon>Spermatophyta</taxon>
        <taxon>Magnoliopsida</taxon>
        <taxon>eudicotyledons</taxon>
        <taxon>Gunneridae</taxon>
        <taxon>Pentapetalae</taxon>
        <taxon>asterids</taxon>
        <taxon>campanulids</taxon>
        <taxon>Asterales</taxon>
        <taxon>Asteraceae</taxon>
        <taxon>Asteroideae</taxon>
        <taxon>Heliantheae alliance</taxon>
        <taxon>Eupatorieae</taxon>
        <taxon>Mikania</taxon>
    </lineage>
</organism>
<dbReference type="PANTHER" id="PTHR31633:SF1">
    <property type="entry name" value="H_ACA RIBONUCLEOPROTEIN COMPLEX NON-CORE SUBUNIT NAF1"/>
    <property type="match status" value="1"/>
</dbReference>
<dbReference type="InterPro" id="IPR040309">
    <property type="entry name" value="Naf1"/>
</dbReference>
<keyword evidence="7" id="KW-0694">RNA-binding</keyword>
<comment type="caution">
    <text evidence="10">The sequence shown here is derived from an EMBL/GenBank/DDBJ whole genome shotgun (WGS) entry which is preliminary data.</text>
</comment>
<dbReference type="EMBL" id="SZYD01000003">
    <property type="protein sequence ID" value="KAD6795671.1"/>
    <property type="molecule type" value="Genomic_DNA"/>
</dbReference>
<keyword evidence="5" id="KW-0698">rRNA processing</keyword>
<dbReference type="Gene3D" id="2.40.10.230">
    <property type="entry name" value="Probable tRNA pseudouridine synthase domain"/>
    <property type="match status" value="1"/>
</dbReference>
<gene>
    <name evidence="10" type="ORF">E3N88_06567</name>
</gene>
<evidence type="ECO:0000256" key="9">
    <source>
        <dbReference type="SAM" id="MobiDB-lite"/>
    </source>
</evidence>
<evidence type="ECO:0000256" key="4">
    <source>
        <dbReference type="ARBA" id="ARBA00022517"/>
    </source>
</evidence>
<name>A0A5N6PPU2_9ASTR</name>
<evidence type="ECO:0000313" key="11">
    <source>
        <dbReference type="Proteomes" id="UP000326396"/>
    </source>
</evidence>
<feature type="compositionally biased region" description="Acidic residues" evidence="9">
    <location>
        <begin position="128"/>
        <end position="143"/>
    </location>
</feature>
<dbReference type="SUPFAM" id="SSF50447">
    <property type="entry name" value="Translation proteins"/>
    <property type="match status" value="1"/>
</dbReference>
<dbReference type="Proteomes" id="UP000326396">
    <property type="component" value="Linkage Group LG11"/>
</dbReference>
<evidence type="ECO:0000256" key="8">
    <source>
        <dbReference type="ARBA" id="ARBA00023242"/>
    </source>
</evidence>
<keyword evidence="6" id="KW-0597">Phosphoprotein</keyword>
<sequence length="476" mass="51938">MSAEAMNSDEKPNLEQLTPVDIDNKNGDVCSSEKLSDLIHEGMDRVCLASGAEVIDCIGSCEAETGDQSSIQHHDRNNLEILSDGVKNLDENEVKNVIENNAAVNSGGDLVESEEDESSSSSSSSSSDADDDEESDDDEEDDEAGSKKANGEVEIEEGEVRDEVDAWSDDEDGCDVKGPIRSKNEIQDLPPVPAVTVTIQPHHQTLPVGVVLSIIGTQVIVEGVENHNPLNEGSILWITESRSPLGAVDEIFGPVKNPYYSIRYNSETDIPTGIQQGSLISFVPEFADYVLSSNNNLYKKGYDASGENDEELSEEFEFSDDEKEAEYKKMIKMSKRGSNEHNMKRGKKSKNRGGKHKNNHQPLANSPVISSSSQPVNGPQALNLMPCVAPDSGAFAFWHQNNFNQSQVQPPMGLQHGVASMPNVLEMENNNGESRPNFNQDSIELVLIVCLEEMVPSMMDEMIATTVSSTKVVMVT</sequence>
<keyword evidence="4" id="KW-0690">Ribosome biogenesis</keyword>
<dbReference type="GO" id="GO:0005732">
    <property type="term" value="C:sno(s)RNA-containing ribonucleoprotein complex"/>
    <property type="evidence" value="ECO:0007669"/>
    <property type="project" value="InterPro"/>
</dbReference>
<evidence type="ECO:0000256" key="6">
    <source>
        <dbReference type="ARBA" id="ARBA00022553"/>
    </source>
</evidence>
<feature type="compositionally biased region" description="Acidic residues" evidence="9">
    <location>
        <begin position="153"/>
        <end position="173"/>
    </location>
</feature>
<proteinExistence type="inferred from homology"/>
<reference evidence="10 11" key="1">
    <citation type="submission" date="2019-05" db="EMBL/GenBank/DDBJ databases">
        <title>Mikania micrantha, genome provides insights into the molecular mechanism of rapid growth.</title>
        <authorList>
            <person name="Liu B."/>
        </authorList>
    </citation>
    <scope>NUCLEOTIDE SEQUENCE [LARGE SCALE GENOMIC DNA]</scope>
    <source>
        <strain evidence="10">NLD-2019</strain>
        <tissue evidence="10">Leaf</tissue>
    </source>
</reference>
<keyword evidence="8" id="KW-0539">Nucleus</keyword>
<dbReference type="GO" id="GO:0003723">
    <property type="term" value="F:RNA binding"/>
    <property type="evidence" value="ECO:0007669"/>
    <property type="project" value="UniProtKB-KW"/>
</dbReference>
<evidence type="ECO:0000256" key="3">
    <source>
        <dbReference type="ARBA" id="ARBA00021438"/>
    </source>
</evidence>
<evidence type="ECO:0000256" key="1">
    <source>
        <dbReference type="ARBA" id="ARBA00004123"/>
    </source>
</evidence>
<evidence type="ECO:0000256" key="2">
    <source>
        <dbReference type="ARBA" id="ARBA00009801"/>
    </source>
</evidence>